<dbReference type="OrthoDB" id="439943at2759"/>
<protein>
    <recommendedName>
        <fullName evidence="9">Mannosyltransferase</fullName>
    </recommendedName>
</protein>
<dbReference type="Proteomes" id="UP000002866">
    <property type="component" value="Chromosome 2"/>
</dbReference>
<dbReference type="HOGENOM" id="CLU_024327_2_0_1"/>
<dbReference type="PANTHER" id="PTHR31121:SF2">
    <property type="entry name" value="MANNOSYLTRANSFERASE KTR5-RELATED"/>
    <property type="match status" value="1"/>
</dbReference>
<evidence type="ECO:0008006" key="9">
    <source>
        <dbReference type="Google" id="ProtNLM"/>
    </source>
</evidence>
<dbReference type="GO" id="GO:0016020">
    <property type="term" value="C:membrane"/>
    <property type="evidence" value="ECO:0007669"/>
    <property type="project" value="UniProtKB-SubCell"/>
</dbReference>
<dbReference type="RefSeq" id="XP_004178947.1">
    <property type="nucleotide sequence ID" value="XM_004178899.1"/>
</dbReference>
<keyword evidence="6" id="KW-0472">Membrane</keyword>
<keyword evidence="8" id="KW-1185">Reference proteome</keyword>
<evidence type="ECO:0000256" key="5">
    <source>
        <dbReference type="ARBA" id="ARBA00022968"/>
    </source>
</evidence>
<keyword evidence="6" id="KW-0812">Transmembrane</keyword>
<keyword evidence="3" id="KW-0328">Glycosyltransferase</keyword>
<dbReference type="GO" id="GO:0006487">
    <property type="term" value="P:protein N-linked glycosylation"/>
    <property type="evidence" value="ECO:0007669"/>
    <property type="project" value="TreeGrafter"/>
</dbReference>
<dbReference type="Pfam" id="PF01793">
    <property type="entry name" value="Glyco_transf_15"/>
    <property type="match status" value="2"/>
</dbReference>
<accession>I2GZ76</accession>
<reference evidence="7 8" key="1">
    <citation type="journal article" date="2011" name="Proc. Natl. Acad. Sci. U.S.A.">
        <title>Evolutionary erosion of yeast sex chromosomes by mating-type switching accidents.</title>
        <authorList>
            <person name="Gordon J.L."/>
            <person name="Armisen D."/>
            <person name="Proux-Wera E."/>
            <person name="Oheigeartaigh S.S."/>
            <person name="Byrne K.P."/>
            <person name="Wolfe K.H."/>
        </authorList>
    </citation>
    <scope>NUCLEOTIDE SEQUENCE [LARGE SCALE GENOMIC DNA]</scope>
    <source>
        <strain evidence="8">ATCC 34711 / CBS 6284 / DSM 70876 / NBRC 10599 / NRRL Y-10934 / UCD 77-7</strain>
    </source>
</reference>
<evidence type="ECO:0000313" key="7">
    <source>
        <dbReference type="EMBL" id="CCH59428.1"/>
    </source>
</evidence>
<comment type="subcellular location">
    <subcellularLocation>
        <location evidence="1">Membrane</location>
        <topology evidence="1">Single-pass type II membrane protein</topology>
    </subcellularLocation>
</comment>
<proteinExistence type="inferred from homology"/>
<dbReference type="SUPFAM" id="SSF53448">
    <property type="entry name" value="Nucleotide-diphospho-sugar transferases"/>
    <property type="match status" value="1"/>
</dbReference>
<dbReference type="GO" id="GO:0000026">
    <property type="term" value="F:alpha-1,2-mannosyltransferase activity"/>
    <property type="evidence" value="ECO:0007669"/>
    <property type="project" value="TreeGrafter"/>
</dbReference>
<dbReference type="KEGG" id="tbl:TBLA_0B06020"/>
<dbReference type="FunCoup" id="I2GZ76">
    <property type="interactions" value="50"/>
</dbReference>
<dbReference type="InParanoid" id="I2GZ76"/>
<dbReference type="InterPro" id="IPR029044">
    <property type="entry name" value="Nucleotide-diphossugar_trans"/>
</dbReference>
<dbReference type="InterPro" id="IPR002685">
    <property type="entry name" value="Glyco_trans_15"/>
</dbReference>
<organism evidence="7 8">
    <name type="scientific">Henningerozyma blattae (strain ATCC 34711 / CBS 6284 / DSM 70876 / NBRC 10599 / NRRL Y-10934 / UCD 77-7)</name>
    <name type="common">Yeast</name>
    <name type="synonym">Tetrapisispora blattae</name>
    <dbReference type="NCBI Taxonomy" id="1071380"/>
    <lineage>
        <taxon>Eukaryota</taxon>
        <taxon>Fungi</taxon>
        <taxon>Dikarya</taxon>
        <taxon>Ascomycota</taxon>
        <taxon>Saccharomycotina</taxon>
        <taxon>Saccharomycetes</taxon>
        <taxon>Saccharomycetales</taxon>
        <taxon>Saccharomycetaceae</taxon>
        <taxon>Henningerozyma</taxon>
    </lineage>
</organism>
<keyword evidence="4" id="KW-0808">Transferase</keyword>
<dbReference type="AlphaFoldDB" id="I2GZ76"/>
<keyword evidence="6" id="KW-1133">Transmembrane helix</keyword>
<dbReference type="GeneID" id="14494328"/>
<dbReference type="Gene3D" id="3.90.550.10">
    <property type="entry name" value="Spore Coat Polysaccharide Biosynthesis Protein SpsA, Chain A"/>
    <property type="match status" value="1"/>
</dbReference>
<evidence type="ECO:0000256" key="3">
    <source>
        <dbReference type="ARBA" id="ARBA00022676"/>
    </source>
</evidence>
<dbReference type="GO" id="GO:0000032">
    <property type="term" value="P:cell wall mannoprotein biosynthetic process"/>
    <property type="evidence" value="ECO:0007669"/>
    <property type="project" value="TreeGrafter"/>
</dbReference>
<sequence length="555" mass="66896">MFRRKRIVRHIRYLIEEFMDNCGGTFVLVIVALVITGIVMKDTLSIEYNTYNQVTTYAGFDFPSKRDFPFHRGCLDVDEYLNDPEYTKMNASFVILTRNEEFEGVKRTMTSLEQHFNQWYNYPYVFLNDVEFTQEYKDKIMDLTNSTVEFGTIDELNWEFPEDVRNSFEFKQYIQDQNDRSVMYGGLESYHKMCRFYSGLFYKHPLVQKREWYWRIEPDVEFFCDLTYDPFYEMQRHNKKYGFTIVIPELYWTVPNLFRYTRSYINSNNLIVGSLWKLFTRSYKILDDEFVEEHSNEGLNDWINFEEEIDDKFSEMISVDHLIEFDPDDNDGIEYLVRKSKSKLPIVEDKFNDEEYNMCHFWSNFEIARVDVFDNDIYNGYFQYLEESGGFWKERWGDAPVHSLGLGMTLNLHDVHYFRDIGYRHSNLHHCPRNYEGDGNKYKGQLPYKHKEERFSRKVNSPDWQYDRSNEFGSGCRCRCPNKIDVEDSSYQCFEKWIGMIYFDKDEYNFELDGEWTGKVNGEKRFKQVKKDFLKYKQQEDSWANLGLKLGEAET</sequence>
<evidence type="ECO:0000256" key="1">
    <source>
        <dbReference type="ARBA" id="ARBA00004606"/>
    </source>
</evidence>
<name>I2GZ76_HENB6</name>
<dbReference type="OMA" id="YNDFFEM"/>
<evidence type="ECO:0000256" key="6">
    <source>
        <dbReference type="SAM" id="Phobius"/>
    </source>
</evidence>
<evidence type="ECO:0000256" key="2">
    <source>
        <dbReference type="ARBA" id="ARBA00007677"/>
    </source>
</evidence>
<comment type="similarity">
    <text evidence="2">Belongs to the glycosyltransferase 15 family.</text>
</comment>
<evidence type="ECO:0000313" key="8">
    <source>
        <dbReference type="Proteomes" id="UP000002866"/>
    </source>
</evidence>
<dbReference type="GO" id="GO:0005794">
    <property type="term" value="C:Golgi apparatus"/>
    <property type="evidence" value="ECO:0007669"/>
    <property type="project" value="TreeGrafter"/>
</dbReference>
<dbReference type="eggNOG" id="KOG4472">
    <property type="taxonomic scope" value="Eukaryota"/>
</dbReference>
<dbReference type="EMBL" id="HE806317">
    <property type="protein sequence ID" value="CCH59428.1"/>
    <property type="molecule type" value="Genomic_DNA"/>
</dbReference>
<gene>
    <name evidence="7" type="primary">TBLA0B06020</name>
    <name evidence="7" type="ORF">TBLA_0B06020</name>
</gene>
<dbReference type="PANTHER" id="PTHR31121">
    <property type="entry name" value="ALPHA-1,2 MANNOSYLTRANSFERASE KTR1"/>
    <property type="match status" value="1"/>
</dbReference>
<evidence type="ECO:0000256" key="4">
    <source>
        <dbReference type="ARBA" id="ARBA00022679"/>
    </source>
</evidence>
<keyword evidence="5" id="KW-0735">Signal-anchor</keyword>
<feature type="transmembrane region" description="Helical" evidence="6">
    <location>
        <begin position="21"/>
        <end position="40"/>
    </location>
</feature>